<accession>A0ABX8UT32</accession>
<evidence type="ECO:0000313" key="2">
    <source>
        <dbReference type="EMBL" id="QYD72186.1"/>
    </source>
</evidence>
<dbReference type="RefSeq" id="WP_219801614.1">
    <property type="nucleotide sequence ID" value="NZ_CP080096.1"/>
</dbReference>
<evidence type="ECO:0000256" key="1">
    <source>
        <dbReference type="SAM" id="SignalP"/>
    </source>
</evidence>
<sequence>MKRSLFAVLALTVLASTSAFAQGGGGIGRAGTYQQQWWSDGSSVTRAQVKAGIAASHGYTVQNADAGNTARVADQNGNAANRASE</sequence>
<feature type="signal peptide" evidence="1">
    <location>
        <begin position="1"/>
        <end position="21"/>
    </location>
</feature>
<keyword evidence="1" id="KW-0732">Signal</keyword>
<reference evidence="2 3" key="1">
    <citation type="submission" date="2021-07" db="EMBL/GenBank/DDBJ databases">
        <title>Paraburkholderia edwinii protects Aspergillus sp. from phenazines by acting as a toxin sponge.</title>
        <authorList>
            <person name="Dahlstrom K.M."/>
            <person name="Newman D.K."/>
        </authorList>
    </citation>
    <scope>NUCLEOTIDE SEQUENCE [LARGE SCALE GENOMIC DNA]</scope>
    <source>
        <strain evidence="2 3">Pe01</strain>
    </source>
</reference>
<protein>
    <submittedName>
        <fullName evidence="2">DUF4148 domain-containing protein</fullName>
    </submittedName>
</protein>
<organism evidence="2 3">
    <name type="scientific">Paraburkholderia edwinii</name>
    <dbReference type="NCBI Taxonomy" id="2861782"/>
    <lineage>
        <taxon>Bacteria</taxon>
        <taxon>Pseudomonadati</taxon>
        <taxon>Pseudomonadota</taxon>
        <taxon>Betaproteobacteria</taxon>
        <taxon>Burkholderiales</taxon>
        <taxon>Burkholderiaceae</taxon>
        <taxon>Paraburkholderia</taxon>
    </lineage>
</organism>
<name>A0ABX8UT32_9BURK</name>
<dbReference type="Proteomes" id="UP000826462">
    <property type="component" value="Chromosome 2"/>
</dbReference>
<gene>
    <name evidence="2" type="ORF">KZJ38_35180</name>
</gene>
<proteinExistence type="predicted"/>
<dbReference type="EMBL" id="CP080096">
    <property type="protein sequence ID" value="QYD72186.1"/>
    <property type="molecule type" value="Genomic_DNA"/>
</dbReference>
<evidence type="ECO:0000313" key="3">
    <source>
        <dbReference type="Proteomes" id="UP000826462"/>
    </source>
</evidence>
<feature type="chain" id="PRO_5046052314" evidence="1">
    <location>
        <begin position="22"/>
        <end position="85"/>
    </location>
</feature>
<keyword evidence="3" id="KW-1185">Reference proteome</keyword>